<feature type="signal peptide" evidence="1">
    <location>
        <begin position="1"/>
        <end position="21"/>
    </location>
</feature>
<name>A0A6A5T916_9PLEO</name>
<accession>A0A6A5T916</accession>
<organism evidence="2 3">
    <name type="scientific">Byssothecium circinans</name>
    <dbReference type="NCBI Taxonomy" id="147558"/>
    <lineage>
        <taxon>Eukaryota</taxon>
        <taxon>Fungi</taxon>
        <taxon>Dikarya</taxon>
        <taxon>Ascomycota</taxon>
        <taxon>Pezizomycotina</taxon>
        <taxon>Dothideomycetes</taxon>
        <taxon>Pleosporomycetidae</taxon>
        <taxon>Pleosporales</taxon>
        <taxon>Massarineae</taxon>
        <taxon>Massarinaceae</taxon>
        <taxon>Byssothecium</taxon>
    </lineage>
</organism>
<evidence type="ECO:0000313" key="3">
    <source>
        <dbReference type="Proteomes" id="UP000800035"/>
    </source>
</evidence>
<dbReference type="EMBL" id="ML977037">
    <property type="protein sequence ID" value="KAF1949465.1"/>
    <property type="molecule type" value="Genomic_DNA"/>
</dbReference>
<sequence length="153" mass="17375">MKSPIPALLTFTLALSRCVNAVPLQQIDREMCHFQDQGWCNAVWRAEKEYPGPGPGHYKWVDTLYIYSHECDILGEHSKPFPRDFLSGTGLPYGVVVNMLRLNSPRELDFWYAGTLYGGTEFEPEKGVTLGACTNKDERSGCFWMSVPFKCFP</sequence>
<keyword evidence="1" id="KW-0732">Signal</keyword>
<dbReference type="Proteomes" id="UP000800035">
    <property type="component" value="Unassembled WGS sequence"/>
</dbReference>
<keyword evidence="3" id="KW-1185">Reference proteome</keyword>
<gene>
    <name evidence="2" type="ORF">CC80DRAFT_510545</name>
</gene>
<dbReference type="AlphaFoldDB" id="A0A6A5T916"/>
<protein>
    <submittedName>
        <fullName evidence="2">Uncharacterized protein</fullName>
    </submittedName>
</protein>
<evidence type="ECO:0000256" key="1">
    <source>
        <dbReference type="SAM" id="SignalP"/>
    </source>
</evidence>
<proteinExistence type="predicted"/>
<evidence type="ECO:0000313" key="2">
    <source>
        <dbReference type="EMBL" id="KAF1949465.1"/>
    </source>
</evidence>
<feature type="chain" id="PRO_5025550837" evidence="1">
    <location>
        <begin position="22"/>
        <end position="153"/>
    </location>
</feature>
<reference evidence="2" key="1">
    <citation type="journal article" date="2020" name="Stud. Mycol.">
        <title>101 Dothideomycetes genomes: a test case for predicting lifestyles and emergence of pathogens.</title>
        <authorList>
            <person name="Haridas S."/>
            <person name="Albert R."/>
            <person name="Binder M."/>
            <person name="Bloem J."/>
            <person name="Labutti K."/>
            <person name="Salamov A."/>
            <person name="Andreopoulos B."/>
            <person name="Baker S."/>
            <person name="Barry K."/>
            <person name="Bills G."/>
            <person name="Bluhm B."/>
            <person name="Cannon C."/>
            <person name="Castanera R."/>
            <person name="Culley D."/>
            <person name="Daum C."/>
            <person name="Ezra D."/>
            <person name="Gonzalez J."/>
            <person name="Henrissat B."/>
            <person name="Kuo A."/>
            <person name="Liang C."/>
            <person name="Lipzen A."/>
            <person name="Lutzoni F."/>
            <person name="Magnuson J."/>
            <person name="Mondo S."/>
            <person name="Nolan M."/>
            <person name="Ohm R."/>
            <person name="Pangilinan J."/>
            <person name="Park H.-J."/>
            <person name="Ramirez L."/>
            <person name="Alfaro M."/>
            <person name="Sun H."/>
            <person name="Tritt A."/>
            <person name="Yoshinaga Y."/>
            <person name="Zwiers L.-H."/>
            <person name="Turgeon B."/>
            <person name="Goodwin S."/>
            <person name="Spatafora J."/>
            <person name="Crous P."/>
            <person name="Grigoriev I."/>
        </authorList>
    </citation>
    <scope>NUCLEOTIDE SEQUENCE</scope>
    <source>
        <strain evidence="2">CBS 675.92</strain>
    </source>
</reference>